<evidence type="ECO:0000313" key="1">
    <source>
        <dbReference type="EMBL" id="MPN20296.1"/>
    </source>
</evidence>
<gene>
    <name evidence="1" type="ORF">SDC9_167674</name>
</gene>
<reference evidence="1" key="1">
    <citation type="submission" date="2019-08" db="EMBL/GenBank/DDBJ databases">
        <authorList>
            <person name="Kucharzyk K."/>
            <person name="Murdoch R.W."/>
            <person name="Higgins S."/>
            <person name="Loffler F."/>
        </authorList>
    </citation>
    <scope>NUCLEOTIDE SEQUENCE</scope>
</reference>
<organism evidence="1">
    <name type="scientific">bioreactor metagenome</name>
    <dbReference type="NCBI Taxonomy" id="1076179"/>
    <lineage>
        <taxon>unclassified sequences</taxon>
        <taxon>metagenomes</taxon>
        <taxon>ecological metagenomes</taxon>
    </lineage>
</organism>
<comment type="caution">
    <text evidence="1">The sequence shown here is derived from an EMBL/GenBank/DDBJ whole genome shotgun (WGS) entry which is preliminary data.</text>
</comment>
<sequence>MHIVLRKNPLDRLDTAMDGIVIVGSTILTQKVFQDEGGNYGIAFDFLDQILSDHQSGKTLVYLLIKIVHLFSSVSRNQSPSAVAADRYDLHRASTCSCSQSGFPTAAQLVGFSWLQVSC</sequence>
<accession>A0A645G2A3</accession>
<dbReference type="AlphaFoldDB" id="A0A645G2A3"/>
<dbReference type="EMBL" id="VSSQ01068009">
    <property type="protein sequence ID" value="MPN20296.1"/>
    <property type="molecule type" value="Genomic_DNA"/>
</dbReference>
<protein>
    <submittedName>
        <fullName evidence="1">Uncharacterized protein</fullName>
    </submittedName>
</protein>
<name>A0A645G2A3_9ZZZZ</name>
<proteinExistence type="predicted"/>